<feature type="region of interest" description="Disordered" evidence="1">
    <location>
        <begin position="1"/>
        <end position="37"/>
    </location>
</feature>
<protein>
    <submittedName>
        <fullName evidence="2">Uncharacterized protein</fullName>
    </submittedName>
</protein>
<dbReference type="OrthoDB" id="10625339at2759"/>
<feature type="non-terminal residue" evidence="2">
    <location>
        <position position="1"/>
    </location>
</feature>
<dbReference type="GeneID" id="20243813"/>
<gene>
    <name evidence="2" type="ORF">LOTGIDRAFT_176515</name>
</gene>
<proteinExistence type="predicted"/>
<name>V4AVK6_LOTGI</name>
<evidence type="ECO:0000256" key="1">
    <source>
        <dbReference type="SAM" id="MobiDB-lite"/>
    </source>
</evidence>
<organism evidence="2 3">
    <name type="scientific">Lottia gigantea</name>
    <name type="common">Giant owl limpet</name>
    <dbReference type="NCBI Taxonomy" id="225164"/>
    <lineage>
        <taxon>Eukaryota</taxon>
        <taxon>Metazoa</taxon>
        <taxon>Spiralia</taxon>
        <taxon>Lophotrochozoa</taxon>
        <taxon>Mollusca</taxon>
        <taxon>Gastropoda</taxon>
        <taxon>Patellogastropoda</taxon>
        <taxon>Lottioidea</taxon>
        <taxon>Lottiidae</taxon>
        <taxon>Lottia</taxon>
    </lineage>
</organism>
<accession>V4AVK6</accession>
<dbReference type="Proteomes" id="UP000030746">
    <property type="component" value="Unassembled WGS sequence"/>
</dbReference>
<feature type="compositionally biased region" description="Polar residues" evidence="1">
    <location>
        <begin position="141"/>
        <end position="150"/>
    </location>
</feature>
<dbReference type="EMBL" id="KB201160">
    <property type="protein sequence ID" value="ESO99090.1"/>
    <property type="molecule type" value="Genomic_DNA"/>
</dbReference>
<dbReference type="HOGENOM" id="CLU_1499969_0_0_1"/>
<dbReference type="RefSeq" id="XP_009050223.1">
    <property type="nucleotide sequence ID" value="XM_009051975.1"/>
</dbReference>
<sequence length="180" mass="20148">HESRLRNHPYSQSSKTQVKTPSRQSHLSKPSPSVGDLVYLTTDRDKTRGRSRYLVTNIDKGWCFVRKFTGNQLRSLPYKVKLCACIPITNFYSDMTINPQEDSLSDDEVCTIPLSSPPDESLCVPTPHSPQIPDVIAEPPSENNMQSINYNPDPAVPADLPINSPVTTVDPAPQRPRRVH</sequence>
<evidence type="ECO:0000313" key="2">
    <source>
        <dbReference type="EMBL" id="ESO99090.1"/>
    </source>
</evidence>
<reference evidence="2 3" key="1">
    <citation type="journal article" date="2013" name="Nature">
        <title>Insights into bilaterian evolution from three spiralian genomes.</title>
        <authorList>
            <person name="Simakov O."/>
            <person name="Marletaz F."/>
            <person name="Cho S.J."/>
            <person name="Edsinger-Gonzales E."/>
            <person name="Havlak P."/>
            <person name="Hellsten U."/>
            <person name="Kuo D.H."/>
            <person name="Larsson T."/>
            <person name="Lv J."/>
            <person name="Arendt D."/>
            <person name="Savage R."/>
            <person name="Osoegawa K."/>
            <person name="de Jong P."/>
            <person name="Grimwood J."/>
            <person name="Chapman J.A."/>
            <person name="Shapiro H."/>
            <person name="Aerts A."/>
            <person name="Otillar R.P."/>
            <person name="Terry A.Y."/>
            <person name="Boore J.L."/>
            <person name="Grigoriev I.V."/>
            <person name="Lindberg D.R."/>
            <person name="Seaver E.C."/>
            <person name="Weisblat D.A."/>
            <person name="Putnam N.H."/>
            <person name="Rokhsar D.S."/>
        </authorList>
    </citation>
    <scope>NUCLEOTIDE SEQUENCE [LARGE SCALE GENOMIC DNA]</scope>
</reference>
<dbReference type="AlphaFoldDB" id="V4AVK6"/>
<dbReference type="CTD" id="20243813"/>
<evidence type="ECO:0000313" key="3">
    <source>
        <dbReference type="Proteomes" id="UP000030746"/>
    </source>
</evidence>
<feature type="compositionally biased region" description="Polar residues" evidence="1">
    <location>
        <begin position="9"/>
        <end position="31"/>
    </location>
</feature>
<dbReference type="KEGG" id="lgi:LOTGIDRAFT_176515"/>
<keyword evidence="3" id="KW-1185">Reference proteome</keyword>
<feature type="region of interest" description="Disordered" evidence="1">
    <location>
        <begin position="134"/>
        <end position="180"/>
    </location>
</feature>